<dbReference type="PANTHER" id="PTHR11351:SF33">
    <property type="entry name" value="DELTA-9 FATTY ACID DESATURASE, DESA"/>
    <property type="match status" value="1"/>
</dbReference>
<accession>A0A558E502</accession>
<evidence type="ECO:0000256" key="4">
    <source>
        <dbReference type="ARBA" id="ARBA00022832"/>
    </source>
</evidence>
<dbReference type="EMBL" id="VMNI01000006">
    <property type="protein sequence ID" value="TVO78149.1"/>
    <property type="molecule type" value="Genomic_DNA"/>
</dbReference>
<feature type="transmembrane region" description="Helical" evidence="10">
    <location>
        <begin position="162"/>
        <end position="180"/>
    </location>
</feature>
<evidence type="ECO:0000256" key="10">
    <source>
        <dbReference type="SAM" id="Phobius"/>
    </source>
</evidence>
<evidence type="ECO:0000256" key="8">
    <source>
        <dbReference type="ARBA" id="ARBA00023098"/>
    </source>
</evidence>
<reference evidence="13 14" key="1">
    <citation type="submission" date="2019-07" db="EMBL/GenBank/DDBJ databases">
        <title>The pathways for chlorine oxyanion respiration interact through the shared metabolite chlorate.</title>
        <authorList>
            <person name="Barnum T.P."/>
            <person name="Cheng Y."/>
            <person name="Hill K.A."/>
            <person name="Lucas L.N."/>
            <person name="Carlson H.K."/>
            <person name="Coates J.D."/>
        </authorList>
    </citation>
    <scope>NUCLEOTIDE SEQUENCE [LARGE SCALE GENOMIC DNA]</scope>
    <source>
        <strain evidence="13 14">SFB-1</strain>
    </source>
</reference>
<organism evidence="13 14">
    <name type="scientific">Denitromonas halophila</name>
    <dbReference type="NCBI Taxonomy" id="1629404"/>
    <lineage>
        <taxon>Bacteria</taxon>
        <taxon>Pseudomonadati</taxon>
        <taxon>Pseudomonadota</taxon>
        <taxon>Betaproteobacteria</taxon>
        <taxon>Rhodocyclales</taxon>
        <taxon>Zoogloeaceae</taxon>
        <taxon>Denitromonas</taxon>
    </lineage>
</organism>
<evidence type="ECO:0000256" key="1">
    <source>
        <dbReference type="ARBA" id="ARBA00004141"/>
    </source>
</evidence>
<evidence type="ECO:0000256" key="2">
    <source>
        <dbReference type="ARBA" id="ARBA00008749"/>
    </source>
</evidence>
<dbReference type="GO" id="GO:0016020">
    <property type="term" value="C:membrane"/>
    <property type="evidence" value="ECO:0007669"/>
    <property type="project" value="UniProtKB-SubCell"/>
</dbReference>
<dbReference type="Pfam" id="PF00487">
    <property type="entry name" value="FA_desaturase"/>
    <property type="match status" value="1"/>
</dbReference>
<evidence type="ECO:0000256" key="7">
    <source>
        <dbReference type="ARBA" id="ARBA00023004"/>
    </source>
</evidence>
<comment type="caution">
    <text evidence="13">The sequence shown here is derived from an EMBL/GenBank/DDBJ whole genome shotgun (WGS) entry which is preliminary data.</text>
</comment>
<dbReference type="Proteomes" id="UP000318349">
    <property type="component" value="Unassembled WGS sequence"/>
</dbReference>
<proteinExistence type="inferred from homology"/>
<evidence type="ECO:0000256" key="3">
    <source>
        <dbReference type="ARBA" id="ARBA00022692"/>
    </source>
</evidence>
<evidence type="ECO:0000256" key="9">
    <source>
        <dbReference type="ARBA" id="ARBA00023136"/>
    </source>
</evidence>
<dbReference type="InterPro" id="IPR015876">
    <property type="entry name" value="Acyl-CoA_DS"/>
</dbReference>
<comment type="similarity">
    <text evidence="2">Belongs to the fatty acid desaturase type 2 family.</text>
</comment>
<evidence type="ECO:0000256" key="5">
    <source>
        <dbReference type="ARBA" id="ARBA00022989"/>
    </source>
</evidence>
<keyword evidence="6" id="KW-0560">Oxidoreductase</keyword>
<dbReference type="GO" id="GO:0006631">
    <property type="term" value="P:fatty acid metabolic process"/>
    <property type="evidence" value="ECO:0007669"/>
    <property type="project" value="UniProtKB-KW"/>
</dbReference>
<keyword evidence="3 10" id="KW-0812">Transmembrane</keyword>
<evidence type="ECO:0000313" key="14">
    <source>
        <dbReference type="Proteomes" id="UP000318349"/>
    </source>
</evidence>
<dbReference type="InterPro" id="IPR002560">
    <property type="entry name" value="Transposase_DDE"/>
</dbReference>
<feature type="domain" description="Transposase IS204/IS1001/IS1096/IS1165 DDE" evidence="12">
    <location>
        <begin position="264"/>
        <end position="393"/>
    </location>
</feature>
<dbReference type="CDD" id="cd03505">
    <property type="entry name" value="Delta9-FADS-like"/>
    <property type="match status" value="1"/>
</dbReference>
<keyword evidence="9 10" id="KW-0472">Membrane</keyword>
<feature type="transmembrane region" description="Helical" evidence="10">
    <location>
        <begin position="135"/>
        <end position="156"/>
    </location>
</feature>
<feature type="transmembrane region" description="Helical" evidence="10">
    <location>
        <begin position="12"/>
        <end position="32"/>
    </location>
</feature>
<keyword evidence="7" id="KW-0408">Iron</keyword>
<dbReference type="PANTHER" id="PTHR11351">
    <property type="entry name" value="ACYL-COA DESATURASE"/>
    <property type="match status" value="1"/>
</dbReference>
<name>A0A558E502_9RHOO</name>
<keyword evidence="8" id="KW-0443">Lipid metabolism</keyword>
<feature type="domain" description="Fatty acid desaturase" evidence="11">
    <location>
        <begin position="10"/>
        <end position="212"/>
    </location>
</feature>
<evidence type="ECO:0000259" key="12">
    <source>
        <dbReference type="Pfam" id="PF01610"/>
    </source>
</evidence>
<dbReference type="AlphaFoldDB" id="A0A558E502"/>
<gene>
    <name evidence="13" type="ORF">FHP89_06635</name>
</gene>
<comment type="subcellular location">
    <subcellularLocation>
        <location evidence="1">Membrane</location>
        <topology evidence="1">Multi-pass membrane protein</topology>
    </subcellularLocation>
</comment>
<keyword evidence="5 10" id="KW-1133">Transmembrane helix</keyword>
<protein>
    <submittedName>
        <fullName evidence="13">Acyl-CoA desaturase</fullName>
    </submittedName>
</protein>
<evidence type="ECO:0000313" key="13">
    <source>
        <dbReference type="EMBL" id="TVO78149.1"/>
    </source>
</evidence>
<dbReference type="GO" id="GO:0016717">
    <property type="term" value="F:oxidoreductase activity, acting on paired donors, with oxidation of a pair of donors resulting in the reduction of molecular oxygen to two molecules of water"/>
    <property type="evidence" value="ECO:0007669"/>
    <property type="project" value="InterPro"/>
</dbReference>
<evidence type="ECO:0000259" key="11">
    <source>
        <dbReference type="Pfam" id="PF00487"/>
    </source>
</evidence>
<keyword evidence="4" id="KW-0276">Fatty acid metabolism</keyword>
<dbReference type="InterPro" id="IPR005804">
    <property type="entry name" value="FA_desaturase_dom"/>
</dbReference>
<dbReference type="Pfam" id="PF01610">
    <property type="entry name" value="DDE_Tnp_ISL3"/>
    <property type="match status" value="1"/>
</dbReference>
<sequence length="399" mass="44961">MPIPVLDLPWWGVVLVTLGLTQLTILSVTVFLHRHQAHRALTLHPAISHAFRFWLWLSTGMITREWVAIHRKHHATTDTADDPHSPQIHGIRKVLLEGAELYREESCCAATIEKYGHHTPDDWIERRLYTRHSQLGIGFMLILDLLLFGPIGLTVWAVQMLWIPFFAAGVINGIGHYWGYRNFASSDASRNIAPWGVLIGGEELHNNHHAYISSAKFSNRWWEFDSGWALIRLLELLGLAQVSRLAPTIRYNTAKQRCDADTLASVLTHRFDVLAGFARAVSGVSRDALHRLASGAQPPSLRDVTLRDAVRHWLWASVGTLPEPERRALEDALPASAVLRTLYGLREDLAALWRRSDASTAQLTAQLERWCQRAETSGIAALHDFSQTLRSYESVAARP</sequence>
<evidence type="ECO:0000256" key="6">
    <source>
        <dbReference type="ARBA" id="ARBA00023002"/>
    </source>
</evidence>